<proteinExistence type="predicted"/>
<name>A0ABX7XNI9_9BACT</name>
<keyword evidence="3" id="KW-1185">Reference proteome</keyword>
<sequence length="76" mass="8715">MKEDIRKKLEEVLPIVDLDSDFLFQELDSLGITTILMVLSDMYGIELNRSDVTPKNFKTLDSLVELVKQKLNKDGD</sequence>
<dbReference type="Pfam" id="PF00550">
    <property type="entry name" value="PP-binding"/>
    <property type="match status" value="1"/>
</dbReference>
<gene>
    <name evidence="2" type="ORF">J5A58_06770</name>
</gene>
<dbReference type="Proteomes" id="UP000682195">
    <property type="component" value="Chromosome 1"/>
</dbReference>
<dbReference type="InterPro" id="IPR036736">
    <property type="entry name" value="ACP-like_sf"/>
</dbReference>
<evidence type="ECO:0000313" key="2">
    <source>
        <dbReference type="EMBL" id="QUB75224.1"/>
    </source>
</evidence>
<dbReference type="RefSeq" id="WP_211807318.1">
    <property type="nucleotide sequence ID" value="NZ_CP072361.1"/>
</dbReference>
<accession>A0ABX7XNI9</accession>
<evidence type="ECO:0000259" key="1">
    <source>
        <dbReference type="PROSITE" id="PS50075"/>
    </source>
</evidence>
<feature type="domain" description="Carrier" evidence="1">
    <location>
        <begin position="1"/>
        <end position="71"/>
    </location>
</feature>
<dbReference type="PROSITE" id="PS50075">
    <property type="entry name" value="CARRIER"/>
    <property type="match status" value="1"/>
</dbReference>
<reference evidence="2 3" key="1">
    <citation type="submission" date="2021-03" db="EMBL/GenBank/DDBJ databases">
        <title>Human Oral Microbial Genomes.</title>
        <authorList>
            <person name="Johnston C.D."/>
            <person name="Chen T."/>
            <person name="Dewhirst F.E."/>
        </authorList>
    </citation>
    <scope>NUCLEOTIDE SEQUENCE [LARGE SCALE GENOMIC DNA]</scope>
    <source>
        <strain evidence="2 3">F0054</strain>
    </source>
</reference>
<dbReference type="Gene3D" id="1.10.1200.10">
    <property type="entry name" value="ACP-like"/>
    <property type="match status" value="1"/>
</dbReference>
<dbReference type="SUPFAM" id="SSF47336">
    <property type="entry name" value="ACP-like"/>
    <property type="match status" value="1"/>
</dbReference>
<dbReference type="InterPro" id="IPR009081">
    <property type="entry name" value="PP-bd_ACP"/>
</dbReference>
<evidence type="ECO:0000313" key="3">
    <source>
        <dbReference type="Proteomes" id="UP000682195"/>
    </source>
</evidence>
<protein>
    <submittedName>
        <fullName evidence="2">Acyl carrier protein</fullName>
    </submittedName>
</protein>
<organism evidence="2 3">
    <name type="scientific">Prevotella melaninogenica</name>
    <dbReference type="NCBI Taxonomy" id="28132"/>
    <lineage>
        <taxon>Bacteria</taxon>
        <taxon>Pseudomonadati</taxon>
        <taxon>Bacteroidota</taxon>
        <taxon>Bacteroidia</taxon>
        <taxon>Bacteroidales</taxon>
        <taxon>Prevotellaceae</taxon>
        <taxon>Prevotella</taxon>
    </lineage>
</organism>
<dbReference type="EMBL" id="CP072361">
    <property type="protein sequence ID" value="QUB75224.1"/>
    <property type="molecule type" value="Genomic_DNA"/>
</dbReference>